<evidence type="ECO:0000256" key="1">
    <source>
        <dbReference type="ARBA" id="ARBA00004123"/>
    </source>
</evidence>
<keyword evidence="3" id="KW-0539">Nucleus</keyword>
<evidence type="ECO:0000313" key="5">
    <source>
        <dbReference type="Proteomes" id="UP000789342"/>
    </source>
</evidence>
<keyword evidence="5" id="KW-1185">Reference proteome</keyword>
<proteinExistence type="inferred from homology"/>
<comment type="subcellular location">
    <subcellularLocation>
        <location evidence="1">Nucleus</location>
    </subcellularLocation>
</comment>
<dbReference type="AlphaFoldDB" id="A0A9N9EYP1"/>
<dbReference type="OrthoDB" id="20582at2759"/>
<protein>
    <submittedName>
        <fullName evidence="4">17577_t:CDS:1</fullName>
    </submittedName>
</protein>
<dbReference type="GO" id="GO:0006406">
    <property type="term" value="P:mRNA export from nucleus"/>
    <property type="evidence" value="ECO:0007669"/>
    <property type="project" value="TreeGrafter"/>
</dbReference>
<comment type="similarity">
    <text evidence="2">Belongs to the THOC5 family.</text>
</comment>
<dbReference type="Pfam" id="PF09766">
    <property type="entry name" value="FmiP_Thoc5"/>
    <property type="match status" value="1"/>
</dbReference>
<dbReference type="GO" id="GO:0000445">
    <property type="term" value="C:THO complex part of transcription export complex"/>
    <property type="evidence" value="ECO:0007669"/>
    <property type="project" value="TreeGrafter"/>
</dbReference>
<gene>
    <name evidence="4" type="ORF">AMORRO_LOCUS3049</name>
</gene>
<organism evidence="4 5">
    <name type="scientific">Acaulospora morrowiae</name>
    <dbReference type="NCBI Taxonomy" id="94023"/>
    <lineage>
        <taxon>Eukaryota</taxon>
        <taxon>Fungi</taxon>
        <taxon>Fungi incertae sedis</taxon>
        <taxon>Mucoromycota</taxon>
        <taxon>Glomeromycotina</taxon>
        <taxon>Glomeromycetes</taxon>
        <taxon>Diversisporales</taxon>
        <taxon>Acaulosporaceae</taxon>
        <taxon>Acaulospora</taxon>
    </lineage>
</organism>
<accession>A0A9N9EYP1</accession>
<dbReference type="Proteomes" id="UP000789342">
    <property type="component" value="Unassembled WGS sequence"/>
</dbReference>
<evidence type="ECO:0000256" key="3">
    <source>
        <dbReference type="ARBA" id="ARBA00023242"/>
    </source>
</evidence>
<dbReference type="EMBL" id="CAJVPV010001415">
    <property type="protein sequence ID" value="CAG8496707.1"/>
    <property type="molecule type" value="Genomic_DNA"/>
</dbReference>
<evidence type="ECO:0000313" key="4">
    <source>
        <dbReference type="EMBL" id="CAG8496707.1"/>
    </source>
</evidence>
<sequence length="423" mass="48851">MSDNKNLRYITECGSENRDPFANISLGGSDDLDTATPTSAFNIHSEKERSSVDSKSENDTIILSSFQISSENRLQEKSPEESNNKPIIITQASIKINDVDQTENVDMPDVQMKNIDMHDIIQISEDNEIKEFATFTGTAGICNSERLESENTLIQSKTVDIKLSYLTEALKKCEEVKSKTKELLQRASEKDDPTVKLDLVTKAQINKMFVDLRCANRKANMRIKENRAFRMEARDVFDDAWYKLLEVKYKKFLLDYDLKVIKFKESIHHKISLIPVEEFFSTASNEFTDPLFKYQNITSPEQQQYEHDLFLQRLKYEKCEREMLEDEKIRKLGRKCDLECTIKEKLDLACRLDHSLKECIRKTNLCRSLREAQKSLSSSFSLSLINNNDNNGMNVDYKSSFDKKTHDLGNCTNSDKEEGELIQ</sequence>
<dbReference type="PANTHER" id="PTHR13375">
    <property type="entry name" value="FMS INTERACTING PROTEIN"/>
    <property type="match status" value="1"/>
</dbReference>
<comment type="caution">
    <text evidence="4">The sequence shown here is derived from an EMBL/GenBank/DDBJ whole genome shotgun (WGS) entry which is preliminary data.</text>
</comment>
<reference evidence="4" key="1">
    <citation type="submission" date="2021-06" db="EMBL/GenBank/DDBJ databases">
        <authorList>
            <person name="Kallberg Y."/>
            <person name="Tangrot J."/>
            <person name="Rosling A."/>
        </authorList>
    </citation>
    <scope>NUCLEOTIDE SEQUENCE</scope>
    <source>
        <strain evidence="4">CL551</strain>
    </source>
</reference>
<evidence type="ECO:0000256" key="2">
    <source>
        <dbReference type="ARBA" id="ARBA00008044"/>
    </source>
</evidence>
<dbReference type="PANTHER" id="PTHR13375:SF3">
    <property type="entry name" value="THO COMPLEX SUBUNIT 5 HOMOLOG"/>
    <property type="match status" value="1"/>
</dbReference>
<dbReference type="InterPro" id="IPR019163">
    <property type="entry name" value="THO_Thoc5"/>
</dbReference>
<name>A0A9N9EYP1_9GLOM</name>
<dbReference type="GO" id="GO:0003729">
    <property type="term" value="F:mRNA binding"/>
    <property type="evidence" value="ECO:0007669"/>
    <property type="project" value="TreeGrafter"/>
</dbReference>